<comment type="similarity">
    <text evidence="9">Belongs to the TatB family.</text>
</comment>
<evidence type="ECO:0000256" key="2">
    <source>
        <dbReference type="ARBA" id="ARBA00022448"/>
    </source>
</evidence>
<evidence type="ECO:0000256" key="9">
    <source>
        <dbReference type="HAMAP-Rule" id="MF_00237"/>
    </source>
</evidence>
<name>K2JKK6_9GAMM</name>
<dbReference type="Proteomes" id="UP000006755">
    <property type="component" value="Unassembled WGS sequence"/>
</dbReference>
<evidence type="ECO:0000256" key="5">
    <source>
        <dbReference type="ARBA" id="ARBA00022927"/>
    </source>
</evidence>
<dbReference type="PATRIC" id="fig|745411.4.peg.1061"/>
<keyword evidence="7 9" id="KW-0811">Translocation</keyword>
<dbReference type="PRINTS" id="PR01506">
    <property type="entry name" value="TATBPROTEIN"/>
</dbReference>
<dbReference type="GO" id="GO:0043953">
    <property type="term" value="P:protein transport by the Tat complex"/>
    <property type="evidence" value="ECO:0007669"/>
    <property type="project" value="UniProtKB-UniRule"/>
</dbReference>
<proteinExistence type="inferred from homology"/>
<dbReference type="Pfam" id="PF02416">
    <property type="entry name" value="TatA_B_E"/>
    <property type="match status" value="1"/>
</dbReference>
<evidence type="ECO:0000313" key="12">
    <source>
        <dbReference type="Proteomes" id="UP000006755"/>
    </source>
</evidence>
<dbReference type="HAMAP" id="MF_00237">
    <property type="entry name" value="TatB"/>
    <property type="match status" value="1"/>
</dbReference>
<keyword evidence="4 9" id="KW-0812">Transmembrane</keyword>
<keyword evidence="2 9" id="KW-0813">Transport</keyword>
<keyword evidence="3 9" id="KW-1003">Cell membrane</keyword>
<dbReference type="GO" id="GO:0033281">
    <property type="term" value="C:TAT protein transport complex"/>
    <property type="evidence" value="ECO:0007669"/>
    <property type="project" value="UniProtKB-UniRule"/>
</dbReference>
<reference evidence="11 12" key="1">
    <citation type="journal article" date="2012" name="J. Bacteriol.">
        <title>Genome Sequence of Gallaecimonas xiamenensis Type Strain 3-C-1.</title>
        <authorList>
            <person name="Lai Q."/>
            <person name="Wang L."/>
            <person name="Wang W."/>
            <person name="Shao Z."/>
        </authorList>
    </citation>
    <scope>NUCLEOTIDE SEQUENCE [LARGE SCALE GENOMIC DNA]</scope>
    <source>
        <strain evidence="11 12">3-C-1</strain>
    </source>
</reference>
<keyword evidence="12" id="KW-1185">Reference proteome</keyword>
<protein>
    <recommendedName>
        <fullName evidence="9">Sec-independent protein translocase protein TatB</fullName>
    </recommendedName>
</protein>
<keyword evidence="5 9" id="KW-0653">Protein transport</keyword>
<evidence type="ECO:0000256" key="1">
    <source>
        <dbReference type="ARBA" id="ARBA00004167"/>
    </source>
</evidence>
<keyword evidence="8 9" id="KW-0472">Membrane</keyword>
<accession>K2JKK6</accession>
<organism evidence="11 12">
    <name type="scientific">Gallaecimonas xiamenensis 3-C-1</name>
    <dbReference type="NCBI Taxonomy" id="745411"/>
    <lineage>
        <taxon>Bacteria</taxon>
        <taxon>Pseudomonadati</taxon>
        <taxon>Pseudomonadota</taxon>
        <taxon>Gammaproteobacteria</taxon>
        <taxon>Enterobacterales</taxon>
        <taxon>Gallaecimonadaceae</taxon>
        <taxon>Gallaecimonas</taxon>
    </lineage>
</organism>
<dbReference type="NCBIfam" id="TIGR01410">
    <property type="entry name" value="tatB"/>
    <property type="match status" value="1"/>
</dbReference>
<dbReference type="InterPro" id="IPR018448">
    <property type="entry name" value="TatB"/>
</dbReference>
<comment type="function">
    <text evidence="9">Part of the twin-arginine translocation (Tat) system that transports large folded proteins containing a characteristic twin-arginine motif in their signal peptide across membranes. Together with TatC, TatB is part of a receptor directly interacting with Tat signal peptides. TatB may form an oligomeric binding site that transiently accommodates folded Tat precursor proteins before their translocation.</text>
</comment>
<comment type="subunit">
    <text evidence="9">The Tat system comprises two distinct complexes: a TatABC complex, containing multiple copies of TatA, TatB and TatC subunits, and a separate TatA complex, containing only TatA subunits. Substrates initially bind to the TatABC complex, which probably triggers association of the separate TatA complex to form the active translocon.</text>
</comment>
<evidence type="ECO:0000256" key="4">
    <source>
        <dbReference type="ARBA" id="ARBA00022692"/>
    </source>
</evidence>
<evidence type="ECO:0000313" key="11">
    <source>
        <dbReference type="EMBL" id="EKE75858.1"/>
    </source>
</evidence>
<comment type="caution">
    <text evidence="11">The sequence shown here is derived from an EMBL/GenBank/DDBJ whole genome shotgun (WGS) entry which is preliminary data.</text>
</comment>
<gene>
    <name evidence="9" type="primary">tatB</name>
    <name evidence="11" type="ORF">B3C1_05347</name>
</gene>
<dbReference type="OrthoDB" id="9816005at2"/>
<dbReference type="Gene3D" id="1.20.5.3310">
    <property type="match status" value="1"/>
</dbReference>
<dbReference type="PANTHER" id="PTHR33162:SF1">
    <property type="entry name" value="SEC-INDEPENDENT PROTEIN TRANSLOCASE PROTEIN TATA, CHLOROPLASTIC"/>
    <property type="match status" value="1"/>
</dbReference>
<dbReference type="RefSeq" id="WP_008483425.1">
    <property type="nucleotide sequence ID" value="NZ_AMRI01000006.1"/>
</dbReference>
<sequence>MFDIGFWELVLVALIALIVLGPERMPGAARTLGRWVRTLKGMAHQVRTELERELEAHELNEAMKKADQLGMDKLPEDLAKTVDEMKRSAQELDRPFKDKDKHE</sequence>
<dbReference type="AlphaFoldDB" id="K2JKK6"/>
<evidence type="ECO:0000256" key="8">
    <source>
        <dbReference type="ARBA" id="ARBA00023136"/>
    </source>
</evidence>
<dbReference type="InterPro" id="IPR003369">
    <property type="entry name" value="TatA/B/E"/>
</dbReference>
<evidence type="ECO:0000256" key="7">
    <source>
        <dbReference type="ARBA" id="ARBA00023010"/>
    </source>
</evidence>
<dbReference type="GO" id="GO:0008320">
    <property type="term" value="F:protein transmembrane transporter activity"/>
    <property type="evidence" value="ECO:0007669"/>
    <property type="project" value="UniProtKB-UniRule"/>
</dbReference>
<dbReference type="PANTHER" id="PTHR33162">
    <property type="entry name" value="SEC-INDEPENDENT PROTEIN TRANSLOCASE PROTEIN TATA, CHLOROPLASTIC"/>
    <property type="match status" value="1"/>
</dbReference>
<comment type="subcellular location">
    <subcellularLocation>
        <location evidence="9">Cell membrane</location>
        <topology evidence="9">Single-pass membrane protein</topology>
    </subcellularLocation>
    <subcellularLocation>
        <location evidence="1">Membrane</location>
        <topology evidence="1">Single-pass membrane protein</topology>
    </subcellularLocation>
</comment>
<dbReference type="STRING" id="745411.B3C1_05347"/>
<feature type="region of interest" description="Disordered" evidence="10">
    <location>
        <begin position="83"/>
        <end position="103"/>
    </location>
</feature>
<evidence type="ECO:0000256" key="10">
    <source>
        <dbReference type="SAM" id="MobiDB-lite"/>
    </source>
</evidence>
<keyword evidence="6 9" id="KW-1133">Transmembrane helix</keyword>
<dbReference type="EMBL" id="AMRI01000006">
    <property type="protein sequence ID" value="EKE75858.1"/>
    <property type="molecule type" value="Genomic_DNA"/>
</dbReference>
<evidence type="ECO:0000256" key="3">
    <source>
        <dbReference type="ARBA" id="ARBA00022475"/>
    </source>
</evidence>
<evidence type="ECO:0000256" key="6">
    <source>
        <dbReference type="ARBA" id="ARBA00022989"/>
    </source>
</evidence>
<dbReference type="eggNOG" id="COG1826">
    <property type="taxonomic scope" value="Bacteria"/>
</dbReference>